<proteinExistence type="predicted"/>
<keyword evidence="1" id="KW-0560">Oxidoreductase</keyword>
<comment type="caution">
    <text evidence="1">The sequence shown here is derived from an EMBL/GenBank/DDBJ whole genome shotgun (WGS) entry which is preliminary data.</text>
</comment>
<evidence type="ECO:0000313" key="2">
    <source>
        <dbReference type="Proteomes" id="UP001056778"/>
    </source>
</evidence>
<reference evidence="1" key="1">
    <citation type="submission" date="2022-04" db="EMBL/GenBank/DDBJ databases">
        <title>Chromosome-scale genome assembly of Holotrichia oblita Faldermann.</title>
        <authorList>
            <person name="Rongchong L."/>
        </authorList>
    </citation>
    <scope>NUCLEOTIDE SEQUENCE</scope>
    <source>
        <strain evidence="1">81SQS9</strain>
    </source>
</reference>
<evidence type="ECO:0000313" key="1">
    <source>
        <dbReference type="EMBL" id="KAI4455243.1"/>
    </source>
</evidence>
<name>A0ACB9SJE3_HOLOL</name>
<keyword evidence="2" id="KW-1185">Reference proteome</keyword>
<accession>A0ACB9SJE3</accession>
<protein>
    <submittedName>
        <fullName evidence="1">Heme-binding monooxygenase family</fullName>
    </submittedName>
</protein>
<gene>
    <name evidence="1" type="ORF">MML48_9g00006066</name>
</gene>
<organism evidence="1 2">
    <name type="scientific">Holotrichia oblita</name>
    <name type="common">Chafer beetle</name>
    <dbReference type="NCBI Taxonomy" id="644536"/>
    <lineage>
        <taxon>Eukaryota</taxon>
        <taxon>Metazoa</taxon>
        <taxon>Ecdysozoa</taxon>
        <taxon>Arthropoda</taxon>
        <taxon>Hexapoda</taxon>
        <taxon>Insecta</taxon>
        <taxon>Pterygota</taxon>
        <taxon>Neoptera</taxon>
        <taxon>Endopterygota</taxon>
        <taxon>Coleoptera</taxon>
        <taxon>Polyphaga</taxon>
        <taxon>Scarabaeiformia</taxon>
        <taxon>Scarabaeidae</taxon>
        <taxon>Melolonthinae</taxon>
        <taxon>Holotrichia</taxon>
    </lineage>
</organism>
<dbReference type="Proteomes" id="UP001056778">
    <property type="component" value="Chromosome 9"/>
</dbReference>
<sequence>MFEYLLLTQLTLIFFTLVTIFAFVVRRTNKIIDNEEISGGLRDPPQPMKLPLIGHLHLLAGYKIPYQAFGVLRKKYGDIVALKLGNVQSLVVSGHQNIREILVTKGYRFDSRPNFERYRMLFNGNKENSLAFCDWSDRHKFKRDMLKIHSFPRAFTNKFESLETIISNEAKNLVSQIEGTTRIKPFLVETVCNVFTDHFCSKTFRKNEAFTHMVESFDEIFYEINQGYAADFLPFLLPFHTNHLEKINNLAREVRKFVLEYIIEDRYETLTAEDEPQDYVECLIKQVRYGQDLDFSWNTALFALEDVVGGHCAITNFLIKVLAYLVKEPLVQKKIQEEIDAVTYLGDNKWRTVAISDRNKMPFTEGTIFEAIRMIASAIVPRVSNQDSSVNGYRIKKDTLIFLDNYDLSMSEELWDEPHKFKPERFIVNGHFVKPNHFLPFGGGRRGCMGYKMVQLVGFGMLANIMQYFTVLPVSFEDYTVPVGSLALPFDTYSFNFIKRQIDTVI</sequence>
<keyword evidence="1" id="KW-0503">Monooxygenase</keyword>
<dbReference type="EMBL" id="CM043023">
    <property type="protein sequence ID" value="KAI4455243.1"/>
    <property type="molecule type" value="Genomic_DNA"/>
</dbReference>